<reference evidence="2" key="2">
    <citation type="journal article" date="2015" name="Fish Shellfish Immunol.">
        <title>Early steps in the European eel (Anguilla anguilla)-Vibrio vulnificus interaction in the gills: Role of the RtxA13 toxin.</title>
        <authorList>
            <person name="Callol A."/>
            <person name="Pajuelo D."/>
            <person name="Ebbesson L."/>
            <person name="Teles M."/>
            <person name="MacKenzie S."/>
            <person name="Amaro C."/>
        </authorList>
    </citation>
    <scope>NUCLEOTIDE SEQUENCE</scope>
</reference>
<sequence length="25" mass="2641">MGNQTVSLENAPGQPCQLLLNGLSR</sequence>
<protein>
    <submittedName>
        <fullName evidence="2">Uncharacterized protein</fullName>
    </submittedName>
</protein>
<dbReference type="EMBL" id="GBXM01038709">
    <property type="protein sequence ID" value="JAH69868.1"/>
    <property type="molecule type" value="Transcribed_RNA"/>
</dbReference>
<dbReference type="AlphaFoldDB" id="A0A0E9UY27"/>
<accession>A0A0E9UY27</accession>
<feature type="region of interest" description="Disordered" evidence="1">
    <location>
        <begin position="1"/>
        <end position="25"/>
    </location>
</feature>
<evidence type="ECO:0000256" key="1">
    <source>
        <dbReference type="SAM" id="MobiDB-lite"/>
    </source>
</evidence>
<organism evidence="2">
    <name type="scientific">Anguilla anguilla</name>
    <name type="common">European freshwater eel</name>
    <name type="synonym">Muraena anguilla</name>
    <dbReference type="NCBI Taxonomy" id="7936"/>
    <lineage>
        <taxon>Eukaryota</taxon>
        <taxon>Metazoa</taxon>
        <taxon>Chordata</taxon>
        <taxon>Craniata</taxon>
        <taxon>Vertebrata</taxon>
        <taxon>Euteleostomi</taxon>
        <taxon>Actinopterygii</taxon>
        <taxon>Neopterygii</taxon>
        <taxon>Teleostei</taxon>
        <taxon>Anguilliformes</taxon>
        <taxon>Anguillidae</taxon>
        <taxon>Anguilla</taxon>
    </lineage>
</organism>
<reference evidence="2" key="1">
    <citation type="submission" date="2014-11" db="EMBL/GenBank/DDBJ databases">
        <authorList>
            <person name="Amaro Gonzalez C."/>
        </authorList>
    </citation>
    <scope>NUCLEOTIDE SEQUENCE</scope>
</reference>
<evidence type="ECO:0000313" key="2">
    <source>
        <dbReference type="EMBL" id="JAH69868.1"/>
    </source>
</evidence>
<proteinExistence type="predicted"/>
<name>A0A0E9UY27_ANGAN</name>